<dbReference type="Proteomes" id="UP000789831">
    <property type="component" value="Unassembled WGS sequence"/>
</dbReference>
<evidence type="ECO:0000313" key="11">
    <source>
        <dbReference type="EMBL" id="CAG8528411.1"/>
    </source>
</evidence>
<comment type="caution">
    <text evidence="11">The sequence shown here is derived from an EMBL/GenBank/DDBJ whole genome shotgun (WGS) entry which is preliminary data.</text>
</comment>
<keyword evidence="4 9" id="KW-0547">Nucleotide-binding</keyword>
<dbReference type="PRINTS" id="PR01039">
    <property type="entry name" value="TRNASYNTHTRP"/>
</dbReference>
<keyword evidence="6 9" id="KW-0648">Protein biosynthesis</keyword>
<evidence type="ECO:0000256" key="3">
    <source>
        <dbReference type="ARBA" id="ARBA00022598"/>
    </source>
</evidence>
<dbReference type="EMBL" id="CAJVPL010000774">
    <property type="protein sequence ID" value="CAG8528411.1"/>
    <property type="molecule type" value="Genomic_DNA"/>
</dbReference>
<dbReference type="InterPro" id="IPR002306">
    <property type="entry name" value="Trp-tRNA-ligase"/>
</dbReference>
<dbReference type="PANTHER" id="PTHR43766:SF1">
    <property type="entry name" value="TRYPTOPHAN--TRNA LIGASE, MITOCHONDRIAL"/>
    <property type="match status" value="1"/>
</dbReference>
<dbReference type="InterPro" id="IPR014729">
    <property type="entry name" value="Rossmann-like_a/b/a_fold"/>
</dbReference>
<keyword evidence="3 9" id="KW-0436">Ligase</keyword>
<evidence type="ECO:0000256" key="6">
    <source>
        <dbReference type="ARBA" id="ARBA00022917"/>
    </source>
</evidence>
<comment type="similarity">
    <text evidence="1 9">Belongs to the class-I aminoacyl-tRNA synthetase family.</text>
</comment>
<evidence type="ECO:0000256" key="9">
    <source>
        <dbReference type="RuleBase" id="RU363036"/>
    </source>
</evidence>
<dbReference type="InterPro" id="IPR002305">
    <property type="entry name" value="aa-tRNA-synth_Ic"/>
</dbReference>
<evidence type="ECO:0000256" key="4">
    <source>
        <dbReference type="ARBA" id="ARBA00022741"/>
    </source>
</evidence>
<evidence type="ECO:0000256" key="1">
    <source>
        <dbReference type="ARBA" id="ARBA00005594"/>
    </source>
</evidence>
<evidence type="ECO:0000256" key="2">
    <source>
        <dbReference type="ARBA" id="ARBA00013161"/>
    </source>
</evidence>
<evidence type="ECO:0000256" key="5">
    <source>
        <dbReference type="ARBA" id="ARBA00022840"/>
    </source>
</evidence>
<dbReference type="GO" id="GO:0004830">
    <property type="term" value="F:tryptophan-tRNA ligase activity"/>
    <property type="evidence" value="ECO:0007669"/>
    <property type="project" value="UniProtKB-EC"/>
</dbReference>
<dbReference type="Gene3D" id="3.40.50.620">
    <property type="entry name" value="HUPs"/>
    <property type="match status" value="2"/>
</dbReference>
<evidence type="ECO:0000256" key="10">
    <source>
        <dbReference type="SAM" id="MobiDB-lite"/>
    </source>
</evidence>
<dbReference type="OrthoDB" id="15808at2759"/>
<evidence type="ECO:0000256" key="8">
    <source>
        <dbReference type="ARBA" id="ARBA00030268"/>
    </source>
</evidence>
<dbReference type="AlphaFoldDB" id="A0A9N9FDT7"/>
<evidence type="ECO:0000256" key="7">
    <source>
        <dbReference type="ARBA" id="ARBA00023146"/>
    </source>
</evidence>
<keyword evidence="7 9" id="KW-0030">Aminoacyl-tRNA synthetase</keyword>
<proteinExistence type="inferred from homology"/>
<dbReference type="GO" id="GO:0006436">
    <property type="term" value="P:tryptophanyl-tRNA aminoacylation"/>
    <property type="evidence" value="ECO:0007669"/>
    <property type="project" value="InterPro"/>
</dbReference>
<accession>A0A9N9FDT7</accession>
<organism evidence="11 12">
    <name type="scientific">Ambispora gerdemannii</name>
    <dbReference type="NCBI Taxonomy" id="144530"/>
    <lineage>
        <taxon>Eukaryota</taxon>
        <taxon>Fungi</taxon>
        <taxon>Fungi incertae sedis</taxon>
        <taxon>Mucoromycota</taxon>
        <taxon>Glomeromycotina</taxon>
        <taxon>Glomeromycetes</taxon>
        <taxon>Archaeosporales</taxon>
        <taxon>Ambisporaceae</taxon>
        <taxon>Ambispora</taxon>
    </lineage>
</organism>
<protein>
    <recommendedName>
        <fullName evidence="2">tryptophan--tRNA ligase</fullName>
        <ecNumber evidence="2">6.1.1.2</ecNumber>
    </recommendedName>
    <alternativeName>
        <fullName evidence="8">Tryptophanyl-tRNA synthetase</fullName>
    </alternativeName>
</protein>
<gene>
    <name evidence="11" type="ORF">AGERDE_LOCUS5588</name>
</gene>
<dbReference type="InterPro" id="IPR050203">
    <property type="entry name" value="Trp-tRNA_synthetase"/>
</dbReference>
<dbReference type="GO" id="GO:0005829">
    <property type="term" value="C:cytosol"/>
    <property type="evidence" value="ECO:0007669"/>
    <property type="project" value="TreeGrafter"/>
</dbReference>
<dbReference type="EC" id="6.1.1.2" evidence="2"/>
<feature type="region of interest" description="Disordered" evidence="10">
    <location>
        <begin position="369"/>
        <end position="400"/>
    </location>
</feature>
<evidence type="ECO:0000313" key="12">
    <source>
        <dbReference type="Proteomes" id="UP000789831"/>
    </source>
</evidence>
<sequence>MRLVLGMCLQETLRTEKEVWSWTKNDLRVITIKKYNIMLATTIKIISFLATLPAAYYCSSELSEKEYFLEVKIAKEAYEKTQSKPRFFTGIQTTGTLTLGNYFGAIHPILKIQDDYEIIIMIADLHALTVLRKDINYQRQGQEIAALLYACGLKEENSPFTTVSELNNMIQYKEKKKSSETGNLALLSYPVLMAADIFLYDADLVIVGQDQKQHLELATNIAQKFNNFYDQKDLLKVPQFTIPRFGAKIMDLKNPTKKMSKSEQNFIALLDGSEENEKMTLMLGAVGEEQTTPSPEAYDITDPLLKEIGKEALKIYYPSFAALQHRPLPVNLAELDCDSFNFIGGDGGENYKHAAIPTTFYDDNEIVNSREEERTATPPPSFASNDTSSQNNNSHPDNGINVAEYNREAEKYNQEIVENNPTSKKFEELWMKVFDGGNEHALQNIENGTL</sequence>
<keyword evidence="12" id="KW-1185">Reference proteome</keyword>
<reference evidence="11" key="1">
    <citation type="submission" date="2021-06" db="EMBL/GenBank/DDBJ databases">
        <authorList>
            <person name="Kallberg Y."/>
            <person name="Tangrot J."/>
            <person name="Rosling A."/>
        </authorList>
    </citation>
    <scope>NUCLEOTIDE SEQUENCE</scope>
    <source>
        <strain evidence="11">MT106</strain>
    </source>
</reference>
<keyword evidence="5 9" id="KW-0067">ATP-binding</keyword>
<dbReference type="SUPFAM" id="SSF52374">
    <property type="entry name" value="Nucleotidylyl transferase"/>
    <property type="match status" value="1"/>
</dbReference>
<feature type="compositionally biased region" description="Polar residues" evidence="10">
    <location>
        <begin position="382"/>
        <end position="396"/>
    </location>
</feature>
<dbReference type="GO" id="GO:0005524">
    <property type="term" value="F:ATP binding"/>
    <property type="evidence" value="ECO:0007669"/>
    <property type="project" value="UniProtKB-KW"/>
</dbReference>
<dbReference type="Pfam" id="PF00579">
    <property type="entry name" value="tRNA-synt_1b"/>
    <property type="match status" value="2"/>
</dbReference>
<name>A0A9N9FDT7_9GLOM</name>
<dbReference type="PANTHER" id="PTHR43766">
    <property type="entry name" value="TRYPTOPHAN--TRNA LIGASE, MITOCHONDRIAL"/>
    <property type="match status" value="1"/>
</dbReference>